<dbReference type="InterPro" id="IPR014772">
    <property type="entry name" value="Munc13_dom-2"/>
</dbReference>
<evidence type="ECO:0000259" key="3">
    <source>
        <dbReference type="PROSITE" id="PS51258"/>
    </source>
</evidence>
<evidence type="ECO:0000256" key="1">
    <source>
        <dbReference type="SAM" id="MobiDB-lite"/>
    </source>
</evidence>
<dbReference type="Gene3D" id="2.60.40.150">
    <property type="entry name" value="C2 domain"/>
    <property type="match status" value="1"/>
</dbReference>
<dbReference type="PANTHER" id="PTHR47263:SF1">
    <property type="entry name" value="C2 DOMAIN PROTEIN (AFU_ORTHOLOGUE AFUA_7G02350)"/>
    <property type="match status" value="1"/>
</dbReference>
<dbReference type="InterPro" id="IPR035892">
    <property type="entry name" value="C2_domain_sf"/>
</dbReference>
<dbReference type="Gene3D" id="1.10.357.50">
    <property type="match status" value="1"/>
</dbReference>
<evidence type="ECO:0000313" key="6">
    <source>
        <dbReference type="Proteomes" id="UP001216638"/>
    </source>
</evidence>
<evidence type="ECO:0000259" key="4">
    <source>
        <dbReference type="PROSITE" id="PS51259"/>
    </source>
</evidence>
<dbReference type="Pfam" id="PF06292">
    <property type="entry name" value="MUN"/>
    <property type="match status" value="1"/>
</dbReference>
<feature type="region of interest" description="Disordered" evidence="1">
    <location>
        <begin position="318"/>
        <end position="345"/>
    </location>
</feature>
<feature type="domain" description="MHD2" evidence="4">
    <location>
        <begin position="1083"/>
        <end position="1205"/>
    </location>
</feature>
<dbReference type="PROSITE" id="PS51258">
    <property type="entry name" value="MHD1"/>
    <property type="match status" value="1"/>
</dbReference>
<sequence>MSQPLSQPSASSSAQAKRGVTDGDIYVYTLQTAYLAHLVAQAQAAKAPATRPPVPRRSMDSRMNLAERVRDLKLSAAPMRQARFPEKFVRKLLERLERIAMGRDAHFHAPLFRQTIGAFYGTAMDAATVKSLKENRSVEELLLLFFNDAQTSLKKRVPDEAGRRAELEREVALFARVVRETLVSVGATSREWGERIDESTQMFVSSLQRSVSEPDMPVDVDAASSPLVRAVGNLFGVHGEQLALDIDSIRPLSTLAAGMLDLKRCVYRIHAQQAWPAAPDDFASPSEYRTWRSGELNALSQMMVAMCEAQPDLLSTPTAGDSLAAGRMPRASTELSTPELGDGDEDGEMTFVPPDTHAAYQRVLERCIDVDLDAIRQKAEDEEVSLAILSAVHMRLLDVCAERWRVARPFRVLANLRTIKARFDCGEVPMECVQQSLERVAQLVHEADPTAWRRQERNAMRRALDSLADTLLRSVYAQFQAVYEANVDELRPTVELVEQIEPLVVAVGGGVRTDAAAKQLPELHEALRISAIQSYTAKTTEVLGGDSVRLLDACAQLLDYIHAKVKELDRKFAGPILSVSPVDVVIQKVVPLYLDDLESLRESVLVQVAASDAIEDVDDALALWERVRALMALYDATRPAQPLTFHVRRWFAPYVERWLALTERRASQWVQNALQVDTFEPMGDGAEHSTSIRDLSDALEQPLAVLQGLAWPDAYEQACFYTMLAKSYGRLIEEYCRAIEDLYMAEMLPARAEATSTPVLGGLLDTPLAAEYVASLPPKQAAWVAKAKQTIAGEKKVQPFLFQTQSCVKLNNIEAARHLLDALYRRMDADRQAHIVAEHLRTADEADTSVVSVDERAPLHYLFTVKVVQAELNAGIADTPGERLAARLDTFVTLSDAQGERLAKTRTIYDRAQPRWDEVFDIPATALLWVSATVWRRQFGHEPSLLGRAPLRLDPRLFRDENAHEVWLSLDSGGKLLVRISMEDAHDDILFHFGRAFRVLKRANVDMVRVLVDHISLFMRQFLSRSVVRSLVRGGRVNLDRALGNVKALYASALAQANGTATLIPPVDTERRRAGTLSDQEIEAAIVPLLDYFEVTLGTLKSSLSETQSQFVLTRVWKEVLNTLESILVPPLSDLPTDMRELSPKEVDIVFKWLGFLKNYFNAYDEETHVAHGVPLDILQGPKYRELLSYLLLHDQSTDQLMVECVRGFQTRLATSPAARRAKSKSVLHQRSLGTIRARKQSKAEEDHTHTDMAMKILRMRPGTGDFLTQQLISMNSLQQSMAPRPTAGAPGLRRTSHRLSALMSR</sequence>
<keyword evidence="6" id="KW-1185">Reference proteome</keyword>
<evidence type="ECO:0008006" key="7">
    <source>
        <dbReference type="Google" id="ProtNLM"/>
    </source>
</evidence>
<feature type="domain" description="MHD1" evidence="3">
    <location>
        <begin position="615"/>
        <end position="739"/>
    </location>
</feature>
<feature type="region of interest" description="Disordered" evidence="1">
    <location>
        <begin position="1281"/>
        <end position="1306"/>
    </location>
</feature>
<evidence type="ECO:0000313" key="5">
    <source>
        <dbReference type="EMBL" id="WFC94256.1"/>
    </source>
</evidence>
<gene>
    <name evidence="5" type="ORF">MBRA1_000883</name>
</gene>
<dbReference type="PROSITE" id="PS50004">
    <property type="entry name" value="C2"/>
    <property type="match status" value="1"/>
</dbReference>
<dbReference type="InterPro" id="IPR010439">
    <property type="entry name" value="MUN_dom"/>
</dbReference>
<protein>
    <recommendedName>
        <fullName evidence="7">C2 domain-containing protein</fullName>
    </recommendedName>
</protein>
<reference evidence="5" key="1">
    <citation type="submission" date="2023-03" db="EMBL/GenBank/DDBJ databases">
        <title>Mating type loci evolution in Malassezia.</title>
        <authorList>
            <person name="Coelho M.A."/>
        </authorList>
    </citation>
    <scope>NUCLEOTIDE SEQUENCE</scope>
    <source>
        <strain evidence="5">CBS 14135</strain>
    </source>
</reference>
<dbReference type="PANTHER" id="PTHR47263">
    <property type="entry name" value="ADENYLATE CYCLASE ACTIVATION PROTEIN GIT1"/>
    <property type="match status" value="1"/>
</dbReference>
<dbReference type="InterPro" id="IPR000008">
    <property type="entry name" value="C2_dom"/>
</dbReference>
<dbReference type="Gene3D" id="1.20.58.1100">
    <property type="match status" value="1"/>
</dbReference>
<dbReference type="Pfam" id="PF00168">
    <property type="entry name" value="C2"/>
    <property type="match status" value="1"/>
</dbReference>
<dbReference type="InterPro" id="IPR052811">
    <property type="entry name" value="Glucose_resp_signaling"/>
</dbReference>
<organism evidence="5 6">
    <name type="scientific">Malassezia brasiliensis</name>
    <dbReference type="NCBI Taxonomy" id="1821822"/>
    <lineage>
        <taxon>Eukaryota</taxon>
        <taxon>Fungi</taxon>
        <taxon>Dikarya</taxon>
        <taxon>Basidiomycota</taxon>
        <taxon>Ustilaginomycotina</taxon>
        <taxon>Malasseziomycetes</taxon>
        <taxon>Malasseziales</taxon>
        <taxon>Malasseziaceae</taxon>
        <taxon>Malassezia</taxon>
    </lineage>
</organism>
<dbReference type="SMART" id="SM00239">
    <property type="entry name" value="C2"/>
    <property type="match status" value="1"/>
</dbReference>
<dbReference type="SUPFAM" id="SSF49562">
    <property type="entry name" value="C2 domain (Calcium/lipid-binding domain, CaLB)"/>
    <property type="match status" value="1"/>
</dbReference>
<dbReference type="Proteomes" id="UP001216638">
    <property type="component" value="Chromosome 1"/>
</dbReference>
<evidence type="ECO:0000259" key="2">
    <source>
        <dbReference type="PROSITE" id="PS50004"/>
    </source>
</evidence>
<feature type="domain" description="C2" evidence="2">
    <location>
        <begin position="844"/>
        <end position="968"/>
    </location>
</feature>
<accession>A0AAF0DT32</accession>
<dbReference type="PROSITE" id="PS51259">
    <property type="entry name" value="MHD2"/>
    <property type="match status" value="1"/>
</dbReference>
<proteinExistence type="predicted"/>
<dbReference type="EMBL" id="CP119951">
    <property type="protein sequence ID" value="WFC94256.1"/>
    <property type="molecule type" value="Genomic_DNA"/>
</dbReference>
<name>A0AAF0DT32_9BASI</name>
<dbReference type="InterPro" id="IPR014770">
    <property type="entry name" value="Munc13_1"/>
</dbReference>